<dbReference type="OrthoDB" id="74764at2759"/>
<dbReference type="AlphaFoldDB" id="A0A2T3AFM0"/>
<dbReference type="GO" id="GO:0005524">
    <property type="term" value="F:ATP binding"/>
    <property type="evidence" value="ECO:0007669"/>
    <property type="project" value="InterPro"/>
</dbReference>
<dbReference type="SUPFAM" id="SSF56112">
    <property type="entry name" value="Protein kinase-like (PK-like)"/>
    <property type="match status" value="1"/>
</dbReference>
<feature type="domain" description="FHA" evidence="5">
    <location>
        <begin position="32"/>
        <end position="88"/>
    </location>
</feature>
<proteinExistence type="inferred from homology"/>
<dbReference type="PROSITE" id="PS00108">
    <property type="entry name" value="PROTEIN_KINASE_ST"/>
    <property type="match status" value="1"/>
</dbReference>
<comment type="catalytic activity">
    <reaction evidence="2">
        <text>L-threonyl-[protein] + ATP = O-phospho-L-threonyl-[protein] + ADP + H(+)</text>
        <dbReference type="Rhea" id="RHEA:46608"/>
        <dbReference type="Rhea" id="RHEA-COMP:11060"/>
        <dbReference type="Rhea" id="RHEA-COMP:11605"/>
        <dbReference type="ChEBI" id="CHEBI:15378"/>
        <dbReference type="ChEBI" id="CHEBI:30013"/>
        <dbReference type="ChEBI" id="CHEBI:30616"/>
        <dbReference type="ChEBI" id="CHEBI:61977"/>
        <dbReference type="ChEBI" id="CHEBI:456216"/>
        <dbReference type="EC" id="2.7.11.1"/>
    </reaction>
</comment>
<dbReference type="InterPro" id="IPR008984">
    <property type="entry name" value="SMAD_FHA_dom_sf"/>
</dbReference>
<dbReference type="CDD" id="cd22670">
    <property type="entry name" value="FHA_MEK1-like"/>
    <property type="match status" value="1"/>
</dbReference>
<keyword evidence="8" id="KW-1185">Reference proteome</keyword>
<feature type="compositionally biased region" description="Polar residues" evidence="4">
    <location>
        <begin position="488"/>
        <end position="510"/>
    </location>
</feature>
<dbReference type="InParanoid" id="A0A2T3AFM0"/>
<dbReference type="STRING" id="2025994.A0A2T3AFM0"/>
<dbReference type="Pfam" id="PF00069">
    <property type="entry name" value="Pkinase"/>
    <property type="match status" value="1"/>
</dbReference>
<dbReference type="GO" id="GO:0051598">
    <property type="term" value="P:meiotic recombination checkpoint signaling"/>
    <property type="evidence" value="ECO:0007669"/>
    <property type="project" value="TreeGrafter"/>
</dbReference>
<dbReference type="InterPro" id="IPR000719">
    <property type="entry name" value="Prot_kinase_dom"/>
</dbReference>
<feature type="region of interest" description="Disordered" evidence="4">
    <location>
        <begin position="472"/>
        <end position="521"/>
    </location>
</feature>
<dbReference type="Gene3D" id="1.10.510.10">
    <property type="entry name" value="Transferase(Phosphotransferase) domain 1"/>
    <property type="match status" value="1"/>
</dbReference>
<keyword evidence="7" id="KW-0808">Transferase</keyword>
<keyword evidence="7" id="KW-0418">Kinase</keyword>
<dbReference type="SMART" id="SM00220">
    <property type="entry name" value="S_TKc"/>
    <property type="match status" value="1"/>
</dbReference>
<dbReference type="Gene3D" id="2.60.200.20">
    <property type="match status" value="1"/>
</dbReference>
<evidence type="ECO:0000259" key="5">
    <source>
        <dbReference type="PROSITE" id="PS50006"/>
    </source>
</evidence>
<dbReference type="InterPro" id="IPR000253">
    <property type="entry name" value="FHA_dom"/>
</dbReference>
<evidence type="ECO:0000256" key="4">
    <source>
        <dbReference type="SAM" id="MobiDB-lite"/>
    </source>
</evidence>
<dbReference type="InterPro" id="IPR008271">
    <property type="entry name" value="Ser/Thr_kinase_AS"/>
</dbReference>
<sequence length="521" mass="58469">MSGDPIASLVIEDLTSPEHGQKVVTLHEGNVLHFGRDAETSNYILPDFHVSRNHFEIYSFVADEGAEPIVVVRDCESVNGTYVSKKWLGYDMKVVDTVILDDGDIISVNDCWSISVTLLAVKRDNMTILQQRDVKHFAEKYVITNKILGMGVSTCVRLAYDISSHEQLACKMYNIGDMRRLDCQNEVDQLIRSLDLLHELDHPNVASLRQVYKNEDVVYVFEELATGGDLFSMFMKPRLLEELEVCFIMFQVVRALKYIHSKGIAHRDIKVENVLCMVCPKVGQRVALTDFGHARRVSQGSITSRAGTPGWQAPEQYSGTHEHGIAVDMWAVGIMAVRLLVGNREVPTLEEFESNLSVANPSPDLCLDNLFDEIRQIRQTDIYSAVKDFISRCLDFNPAARMTAGEALSHPWLSEPKDVRELFEFRQARAEKNWRPRAAQDGWLEELPPNVGLEVQTSPYFHNKEENPIIQAEASSSDKQGSKGSGQENTKSSKSSHNSGELPTNETIQNFGCGGELDTMS</sequence>
<dbReference type="EMBL" id="KZ678396">
    <property type="protein sequence ID" value="PSR94589.1"/>
    <property type="molecule type" value="Genomic_DNA"/>
</dbReference>
<dbReference type="SMART" id="SM00240">
    <property type="entry name" value="FHA"/>
    <property type="match status" value="1"/>
</dbReference>
<dbReference type="GO" id="GO:0005634">
    <property type="term" value="C:nucleus"/>
    <property type="evidence" value="ECO:0007669"/>
    <property type="project" value="TreeGrafter"/>
</dbReference>
<dbReference type="Pfam" id="PF00498">
    <property type="entry name" value="FHA"/>
    <property type="match status" value="1"/>
</dbReference>
<gene>
    <name evidence="7" type="ORF">BD289DRAFT_480417</name>
</gene>
<evidence type="ECO:0000259" key="6">
    <source>
        <dbReference type="PROSITE" id="PS50011"/>
    </source>
</evidence>
<organism evidence="7 8">
    <name type="scientific">Coniella lustricola</name>
    <dbReference type="NCBI Taxonomy" id="2025994"/>
    <lineage>
        <taxon>Eukaryota</taxon>
        <taxon>Fungi</taxon>
        <taxon>Dikarya</taxon>
        <taxon>Ascomycota</taxon>
        <taxon>Pezizomycotina</taxon>
        <taxon>Sordariomycetes</taxon>
        <taxon>Sordariomycetidae</taxon>
        <taxon>Diaporthales</taxon>
        <taxon>Schizoparmaceae</taxon>
        <taxon>Coniella</taxon>
    </lineage>
</organism>
<dbReference type="Proteomes" id="UP000241462">
    <property type="component" value="Unassembled WGS sequence"/>
</dbReference>
<dbReference type="PROSITE" id="PS50006">
    <property type="entry name" value="FHA_DOMAIN"/>
    <property type="match status" value="1"/>
</dbReference>
<name>A0A2T3AFM0_9PEZI</name>
<evidence type="ECO:0000256" key="2">
    <source>
        <dbReference type="ARBA" id="ARBA00047899"/>
    </source>
</evidence>
<protein>
    <submittedName>
        <fullName evidence="7">Kinase-like domain-containing protein</fullName>
    </submittedName>
</protein>
<feature type="domain" description="Protein kinase" evidence="6">
    <location>
        <begin position="142"/>
        <end position="413"/>
    </location>
</feature>
<dbReference type="PANTHER" id="PTHR44167">
    <property type="entry name" value="OVARIAN-SPECIFIC SERINE/THREONINE-PROTEIN KINASE LOK-RELATED"/>
    <property type="match status" value="1"/>
</dbReference>
<dbReference type="GO" id="GO:0005737">
    <property type="term" value="C:cytoplasm"/>
    <property type="evidence" value="ECO:0007669"/>
    <property type="project" value="TreeGrafter"/>
</dbReference>
<dbReference type="PANTHER" id="PTHR44167:SF29">
    <property type="entry name" value="SERINE_THREONINE PROTEIN KINASE-43"/>
    <property type="match status" value="1"/>
</dbReference>
<evidence type="ECO:0000313" key="7">
    <source>
        <dbReference type="EMBL" id="PSR94589.1"/>
    </source>
</evidence>
<accession>A0A2T3AFM0</accession>
<evidence type="ECO:0000313" key="8">
    <source>
        <dbReference type="Proteomes" id="UP000241462"/>
    </source>
</evidence>
<dbReference type="InterPro" id="IPR011009">
    <property type="entry name" value="Kinase-like_dom_sf"/>
</dbReference>
<comment type="similarity">
    <text evidence="1">Belongs to the protein kinase superfamily. CAMK Ser/Thr protein kinase family. CHEK2 subfamily.</text>
</comment>
<comment type="catalytic activity">
    <reaction evidence="3">
        <text>L-seryl-[protein] + ATP = O-phospho-L-seryl-[protein] + ADP + H(+)</text>
        <dbReference type="Rhea" id="RHEA:17989"/>
        <dbReference type="Rhea" id="RHEA-COMP:9863"/>
        <dbReference type="Rhea" id="RHEA-COMP:11604"/>
        <dbReference type="ChEBI" id="CHEBI:15378"/>
        <dbReference type="ChEBI" id="CHEBI:29999"/>
        <dbReference type="ChEBI" id="CHEBI:30616"/>
        <dbReference type="ChEBI" id="CHEBI:83421"/>
        <dbReference type="ChEBI" id="CHEBI:456216"/>
        <dbReference type="EC" id="2.7.11.1"/>
    </reaction>
</comment>
<dbReference type="GO" id="GO:0004674">
    <property type="term" value="F:protein serine/threonine kinase activity"/>
    <property type="evidence" value="ECO:0007669"/>
    <property type="project" value="UniProtKB-EC"/>
</dbReference>
<dbReference type="PROSITE" id="PS50011">
    <property type="entry name" value="PROTEIN_KINASE_DOM"/>
    <property type="match status" value="1"/>
</dbReference>
<reference evidence="7 8" key="1">
    <citation type="journal article" date="2018" name="Mycol. Prog.">
        <title>Coniella lustricola, a new species from submerged detritus.</title>
        <authorList>
            <person name="Raudabaugh D.B."/>
            <person name="Iturriaga T."/>
            <person name="Carver A."/>
            <person name="Mondo S."/>
            <person name="Pangilinan J."/>
            <person name="Lipzen A."/>
            <person name="He G."/>
            <person name="Amirebrahimi M."/>
            <person name="Grigoriev I.V."/>
            <person name="Miller A.N."/>
        </authorList>
    </citation>
    <scope>NUCLEOTIDE SEQUENCE [LARGE SCALE GENOMIC DNA]</scope>
    <source>
        <strain evidence="7 8">B22-T-1</strain>
    </source>
</reference>
<evidence type="ECO:0000256" key="1">
    <source>
        <dbReference type="ARBA" id="ARBA00005575"/>
    </source>
</evidence>
<dbReference type="SUPFAM" id="SSF49879">
    <property type="entry name" value="SMAD/FHA domain"/>
    <property type="match status" value="1"/>
</dbReference>
<evidence type="ECO:0000256" key="3">
    <source>
        <dbReference type="ARBA" id="ARBA00048679"/>
    </source>
</evidence>
<dbReference type="Gene3D" id="3.30.200.20">
    <property type="entry name" value="Phosphorylase Kinase, domain 1"/>
    <property type="match status" value="1"/>
</dbReference>